<dbReference type="SUPFAM" id="SSF160355">
    <property type="entry name" value="Bacterial polysaccharide co-polymerase-like"/>
    <property type="match status" value="1"/>
</dbReference>
<evidence type="ECO:0000313" key="3">
    <source>
        <dbReference type="Proteomes" id="UP000215459"/>
    </source>
</evidence>
<evidence type="ECO:0000313" key="2">
    <source>
        <dbReference type="EMBL" id="OYD06057.1"/>
    </source>
</evidence>
<dbReference type="Gene3D" id="3.30.1890.10">
    <property type="entry name" value="FepE-like"/>
    <property type="match status" value="1"/>
</dbReference>
<dbReference type="OrthoDB" id="6565796at2"/>
<dbReference type="RefSeq" id="WP_094266049.1">
    <property type="nucleotide sequence ID" value="NZ_NOWF01000042.1"/>
</dbReference>
<reference evidence="2 3" key="1">
    <citation type="submission" date="2017-07" db="EMBL/GenBank/DDBJ databases">
        <title>The genome sequence of Paludifilum halophilum highlights mechanisms for microbial adaptation to high salt environemnts.</title>
        <authorList>
            <person name="Belbahri L."/>
        </authorList>
    </citation>
    <scope>NUCLEOTIDE SEQUENCE [LARGE SCALE GENOMIC DNA]</scope>
    <source>
        <strain evidence="2 3">DSM 102817</strain>
    </source>
</reference>
<dbReference type="EMBL" id="NOWF01000042">
    <property type="protein sequence ID" value="OYD06057.1"/>
    <property type="molecule type" value="Genomic_DNA"/>
</dbReference>
<gene>
    <name evidence="2" type="ORF">CHM34_18340</name>
</gene>
<proteinExistence type="predicted"/>
<dbReference type="NCBIfam" id="NF007699">
    <property type="entry name" value="PRK10381.1"/>
    <property type="match status" value="1"/>
</dbReference>
<dbReference type="AlphaFoldDB" id="A0A235B2D0"/>
<name>A0A235B2D0_9BACL</name>
<evidence type="ECO:0000256" key="1">
    <source>
        <dbReference type="SAM" id="Phobius"/>
    </source>
</evidence>
<keyword evidence="1" id="KW-0472">Membrane</keyword>
<comment type="caution">
    <text evidence="2">The sequence shown here is derived from an EMBL/GenBank/DDBJ whole genome shotgun (WGS) entry which is preliminary data.</text>
</comment>
<feature type="non-terminal residue" evidence="2">
    <location>
        <position position="1"/>
    </location>
</feature>
<feature type="transmembrane region" description="Helical" evidence="1">
    <location>
        <begin position="173"/>
        <end position="193"/>
    </location>
</feature>
<keyword evidence="1" id="KW-0812">Transmembrane</keyword>
<sequence length="213" mass="23378">PLYVSWTLSFTAPSGEEAQKVLSGYIDYVSDLVAKEFMEEVRNKLEIKNKFEREMLVQDKIKIKNPLKADVKRLGYSLEVANAAGIKKPVFGNGQSVKDDPDFSVSLGSDGIASKLNIKKSISDVTELSGDLLNRQYLVDELAQVSVNDISFIPFKYQLSPSLPVKKDGVGKVIIVFVSSLMGGVIACGAVLLHRAIASRRLEIMAKLEDKLA</sequence>
<accession>A0A235B2D0</accession>
<keyword evidence="1" id="KW-1133">Transmembrane helix</keyword>
<organism evidence="2 3">
    <name type="scientific">Paludifilum halophilum</name>
    <dbReference type="NCBI Taxonomy" id="1642702"/>
    <lineage>
        <taxon>Bacteria</taxon>
        <taxon>Bacillati</taxon>
        <taxon>Bacillota</taxon>
        <taxon>Bacilli</taxon>
        <taxon>Bacillales</taxon>
        <taxon>Thermoactinomycetaceae</taxon>
        <taxon>Paludifilum</taxon>
    </lineage>
</organism>
<dbReference type="Proteomes" id="UP000215459">
    <property type="component" value="Unassembled WGS sequence"/>
</dbReference>
<protein>
    <submittedName>
        <fullName evidence="2">LPS O-antigen length regulator</fullName>
    </submittedName>
</protein>
<keyword evidence="3" id="KW-1185">Reference proteome</keyword>